<dbReference type="AlphaFoldDB" id="A0A401TML6"/>
<gene>
    <name evidence="1" type="ORF">chiPu_0027902</name>
</gene>
<protein>
    <submittedName>
        <fullName evidence="1">Uncharacterized protein</fullName>
    </submittedName>
</protein>
<comment type="caution">
    <text evidence="1">The sequence shown here is derived from an EMBL/GenBank/DDBJ whole genome shotgun (WGS) entry which is preliminary data.</text>
</comment>
<dbReference type="Proteomes" id="UP000287033">
    <property type="component" value="Unassembled WGS sequence"/>
</dbReference>
<evidence type="ECO:0000313" key="2">
    <source>
        <dbReference type="Proteomes" id="UP000287033"/>
    </source>
</evidence>
<proteinExistence type="predicted"/>
<name>A0A401TML6_CHIPU</name>
<organism evidence="1 2">
    <name type="scientific">Chiloscyllium punctatum</name>
    <name type="common">Brownbanded bambooshark</name>
    <name type="synonym">Hemiscyllium punctatum</name>
    <dbReference type="NCBI Taxonomy" id="137246"/>
    <lineage>
        <taxon>Eukaryota</taxon>
        <taxon>Metazoa</taxon>
        <taxon>Chordata</taxon>
        <taxon>Craniata</taxon>
        <taxon>Vertebrata</taxon>
        <taxon>Chondrichthyes</taxon>
        <taxon>Elasmobranchii</taxon>
        <taxon>Galeomorphii</taxon>
        <taxon>Galeoidea</taxon>
        <taxon>Orectolobiformes</taxon>
        <taxon>Hemiscylliidae</taxon>
        <taxon>Chiloscyllium</taxon>
    </lineage>
</organism>
<keyword evidence="2" id="KW-1185">Reference proteome</keyword>
<dbReference type="EMBL" id="BEZZ01117293">
    <property type="protein sequence ID" value="GCC43876.1"/>
    <property type="molecule type" value="Genomic_DNA"/>
</dbReference>
<evidence type="ECO:0000313" key="1">
    <source>
        <dbReference type="EMBL" id="GCC43876.1"/>
    </source>
</evidence>
<accession>A0A401TML6</accession>
<reference evidence="1 2" key="1">
    <citation type="journal article" date="2018" name="Nat. Ecol. Evol.">
        <title>Shark genomes provide insights into elasmobranch evolution and the origin of vertebrates.</title>
        <authorList>
            <person name="Hara Y"/>
            <person name="Yamaguchi K"/>
            <person name="Onimaru K"/>
            <person name="Kadota M"/>
            <person name="Koyanagi M"/>
            <person name="Keeley SD"/>
            <person name="Tatsumi K"/>
            <person name="Tanaka K"/>
            <person name="Motone F"/>
            <person name="Kageyama Y"/>
            <person name="Nozu R"/>
            <person name="Adachi N"/>
            <person name="Nishimura O"/>
            <person name="Nakagawa R"/>
            <person name="Tanegashima C"/>
            <person name="Kiyatake I"/>
            <person name="Matsumoto R"/>
            <person name="Murakumo K"/>
            <person name="Nishida K"/>
            <person name="Terakita A"/>
            <person name="Kuratani S"/>
            <person name="Sato K"/>
            <person name="Hyodo S Kuraku.S."/>
        </authorList>
    </citation>
    <scope>NUCLEOTIDE SEQUENCE [LARGE SCALE GENOMIC DNA]</scope>
</reference>
<sequence>MVTPGDITCPVHGEVPLALGIGSPAELPWGIGGRAHYTKEERVKISLLATQIRSLAETFPAQLPAPVGIGPGWLDSGEAGLEHRSLPLQTELYPEAEVGRELGEETQSSSGLSSCCVQSPFPMPSDWDGDPFLEELAGCESMFEDWEELDPKLELGEELYQLPAGLLKGQQQGEDRTVRTGR</sequence>